<dbReference type="GO" id="GO:0017061">
    <property type="term" value="F:S-methyl-5-thioadenosine phosphorylase activity"/>
    <property type="evidence" value="ECO:0007669"/>
    <property type="project" value="UniProtKB-EC"/>
</dbReference>
<comment type="catalytic activity">
    <reaction evidence="10">
        <text>S-methyl-5'-thioadenosine + phosphate = 5-(methylsulfanyl)-alpha-D-ribose 1-phosphate + adenine</text>
        <dbReference type="Rhea" id="RHEA:11852"/>
        <dbReference type="ChEBI" id="CHEBI:16708"/>
        <dbReference type="ChEBI" id="CHEBI:17509"/>
        <dbReference type="ChEBI" id="CHEBI:43474"/>
        <dbReference type="ChEBI" id="CHEBI:58533"/>
        <dbReference type="EC" id="2.4.2.28"/>
    </reaction>
    <physiologicalReaction direction="left-to-right" evidence="10">
        <dbReference type="Rhea" id="RHEA:11853"/>
    </physiologicalReaction>
</comment>
<dbReference type="EMBL" id="AP023368">
    <property type="protein sequence ID" value="BCJ99784.1"/>
    <property type="molecule type" value="Genomic_DNA"/>
</dbReference>
<dbReference type="KEGG" id="acht:bsdcttw_28250"/>
<comment type="catalytic activity">
    <reaction evidence="8">
        <text>adenosine + H2O + H(+) = inosine + NH4(+)</text>
        <dbReference type="Rhea" id="RHEA:24408"/>
        <dbReference type="ChEBI" id="CHEBI:15377"/>
        <dbReference type="ChEBI" id="CHEBI:15378"/>
        <dbReference type="ChEBI" id="CHEBI:16335"/>
        <dbReference type="ChEBI" id="CHEBI:17596"/>
        <dbReference type="ChEBI" id="CHEBI:28938"/>
        <dbReference type="EC" id="3.5.4.4"/>
    </reaction>
    <physiologicalReaction direction="left-to-right" evidence="8">
        <dbReference type="Rhea" id="RHEA:24409"/>
    </physiologicalReaction>
</comment>
<comment type="similarity">
    <text evidence="3 11">Belongs to the purine nucleoside phosphorylase YfiH/LACC1 family.</text>
</comment>
<evidence type="ECO:0000256" key="8">
    <source>
        <dbReference type="ARBA" id="ARBA00047989"/>
    </source>
</evidence>
<name>A0A7I8DR49_9FIRM</name>
<dbReference type="SUPFAM" id="SSF64438">
    <property type="entry name" value="CNF1/YfiH-like putative cysteine hydrolases"/>
    <property type="match status" value="1"/>
</dbReference>
<dbReference type="PANTHER" id="PTHR30616:SF2">
    <property type="entry name" value="PURINE NUCLEOSIDE PHOSPHORYLASE LACC1"/>
    <property type="match status" value="1"/>
</dbReference>
<organism evidence="12 13">
    <name type="scientific">Anaerocolumna chitinilytica</name>
    <dbReference type="NCBI Taxonomy" id="1727145"/>
    <lineage>
        <taxon>Bacteria</taxon>
        <taxon>Bacillati</taxon>
        <taxon>Bacillota</taxon>
        <taxon>Clostridia</taxon>
        <taxon>Lachnospirales</taxon>
        <taxon>Lachnospiraceae</taxon>
        <taxon>Anaerocolumna</taxon>
    </lineage>
</organism>
<evidence type="ECO:0000256" key="5">
    <source>
        <dbReference type="ARBA" id="ARBA00022723"/>
    </source>
</evidence>
<comment type="function">
    <text evidence="2">Purine nucleoside enzyme that catalyzes the phosphorolysis of adenosine and inosine nucleosides, yielding D-ribose 1-phosphate and the respective free bases, adenine and hypoxanthine. Also catalyzes the phosphorolysis of S-methyl-5'-thioadenosine into adenine and S-methyl-5-thio-alpha-D-ribose 1-phosphate. Also has adenosine deaminase activity.</text>
</comment>
<evidence type="ECO:0000256" key="6">
    <source>
        <dbReference type="ARBA" id="ARBA00022801"/>
    </source>
</evidence>
<dbReference type="PANTHER" id="PTHR30616">
    <property type="entry name" value="UNCHARACTERIZED PROTEIN YFIH"/>
    <property type="match status" value="1"/>
</dbReference>
<reference evidence="12 13" key="1">
    <citation type="submission" date="2020-08" db="EMBL/GenBank/DDBJ databases">
        <title>Draft genome sequencing of an Anaerocolumna strain isolated from anoxic soil subjected to BSD treatment.</title>
        <authorList>
            <person name="Uek A."/>
            <person name="Tonouchi A."/>
        </authorList>
    </citation>
    <scope>NUCLEOTIDE SEQUENCE [LARGE SCALE GENOMIC DNA]</scope>
    <source>
        <strain evidence="12 13">CTTW</strain>
    </source>
</reference>
<dbReference type="Pfam" id="PF02578">
    <property type="entry name" value="Cu-oxidase_4"/>
    <property type="match status" value="1"/>
</dbReference>
<evidence type="ECO:0000256" key="10">
    <source>
        <dbReference type="ARBA" id="ARBA00049893"/>
    </source>
</evidence>
<dbReference type="Proteomes" id="UP000515703">
    <property type="component" value="Chromosome"/>
</dbReference>
<dbReference type="InterPro" id="IPR003730">
    <property type="entry name" value="Cu_polyphenol_OxRdtase"/>
</dbReference>
<evidence type="ECO:0000256" key="2">
    <source>
        <dbReference type="ARBA" id="ARBA00003215"/>
    </source>
</evidence>
<evidence type="ECO:0000256" key="4">
    <source>
        <dbReference type="ARBA" id="ARBA00022679"/>
    </source>
</evidence>
<keyword evidence="4" id="KW-0808">Transferase</keyword>
<dbReference type="GO" id="GO:0016787">
    <property type="term" value="F:hydrolase activity"/>
    <property type="evidence" value="ECO:0007669"/>
    <property type="project" value="UniProtKB-KW"/>
</dbReference>
<reference evidence="12 13" key="2">
    <citation type="submission" date="2020-08" db="EMBL/GenBank/DDBJ databases">
        <authorList>
            <person name="Ueki A."/>
            <person name="Tonouchi A."/>
        </authorList>
    </citation>
    <scope>NUCLEOTIDE SEQUENCE [LARGE SCALE GENOMIC DNA]</scope>
    <source>
        <strain evidence="12 13">CTTW</strain>
    </source>
</reference>
<dbReference type="NCBIfam" id="TIGR00726">
    <property type="entry name" value="peptidoglycan editing factor PgeF"/>
    <property type="match status" value="1"/>
</dbReference>
<keyword evidence="13" id="KW-1185">Reference proteome</keyword>
<protein>
    <recommendedName>
        <fullName evidence="11">Purine nucleoside phosphorylase</fullName>
    </recommendedName>
</protein>
<evidence type="ECO:0000313" key="13">
    <source>
        <dbReference type="Proteomes" id="UP000515703"/>
    </source>
</evidence>
<dbReference type="GO" id="GO:0005507">
    <property type="term" value="F:copper ion binding"/>
    <property type="evidence" value="ECO:0007669"/>
    <property type="project" value="TreeGrafter"/>
</dbReference>
<keyword evidence="7" id="KW-0862">Zinc</keyword>
<comment type="catalytic activity">
    <reaction evidence="9">
        <text>adenosine + phosphate = alpha-D-ribose 1-phosphate + adenine</text>
        <dbReference type="Rhea" id="RHEA:27642"/>
        <dbReference type="ChEBI" id="CHEBI:16335"/>
        <dbReference type="ChEBI" id="CHEBI:16708"/>
        <dbReference type="ChEBI" id="CHEBI:43474"/>
        <dbReference type="ChEBI" id="CHEBI:57720"/>
        <dbReference type="EC" id="2.4.2.1"/>
    </reaction>
    <physiologicalReaction direction="left-to-right" evidence="9">
        <dbReference type="Rhea" id="RHEA:27643"/>
    </physiologicalReaction>
</comment>
<evidence type="ECO:0000256" key="3">
    <source>
        <dbReference type="ARBA" id="ARBA00007353"/>
    </source>
</evidence>
<comment type="catalytic activity">
    <reaction evidence="1">
        <text>inosine + phosphate = alpha-D-ribose 1-phosphate + hypoxanthine</text>
        <dbReference type="Rhea" id="RHEA:27646"/>
        <dbReference type="ChEBI" id="CHEBI:17368"/>
        <dbReference type="ChEBI" id="CHEBI:17596"/>
        <dbReference type="ChEBI" id="CHEBI:43474"/>
        <dbReference type="ChEBI" id="CHEBI:57720"/>
        <dbReference type="EC" id="2.4.2.1"/>
    </reaction>
    <physiologicalReaction direction="left-to-right" evidence="1">
        <dbReference type="Rhea" id="RHEA:27647"/>
    </physiologicalReaction>
</comment>
<evidence type="ECO:0000313" key="12">
    <source>
        <dbReference type="EMBL" id="BCJ99784.1"/>
    </source>
</evidence>
<evidence type="ECO:0000256" key="9">
    <source>
        <dbReference type="ARBA" id="ARBA00048968"/>
    </source>
</evidence>
<dbReference type="InterPro" id="IPR011324">
    <property type="entry name" value="Cytotoxic_necrot_fac-like_cat"/>
</dbReference>
<keyword evidence="6" id="KW-0378">Hydrolase</keyword>
<accession>A0A7I8DR49</accession>
<evidence type="ECO:0000256" key="7">
    <source>
        <dbReference type="ARBA" id="ARBA00022833"/>
    </source>
</evidence>
<keyword evidence="5" id="KW-0479">Metal-binding</keyword>
<sequence>MFKDNENVILHTDRKTPFLTFSALSDIPFIKHGFTTRLGGVSEGYYESLNLSYSVGDEKEKVDENYIRICESLEIPYKDVVATHQVHKTNVRLIKEQDKGKGLYLPRDYEEIDGLITNEKCIPLATFYADCVPLYFIDTRKKAIGLSHSGWRGTVGRMGLKTVEAMQKAFGSDPDDITALIGPSICRDCYEVSEEVAEEFRKEFSKELSDDYKEILTKNPAGRYQLDLWEANRIVLKSAGLKESNIHVSGLCTCCHNDLLYSHRASKGKRGTLAAFLMIN</sequence>
<dbReference type="Gene3D" id="3.60.140.10">
    <property type="entry name" value="CNF1/YfiH-like putative cysteine hydrolases"/>
    <property type="match status" value="1"/>
</dbReference>
<evidence type="ECO:0000256" key="11">
    <source>
        <dbReference type="RuleBase" id="RU361274"/>
    </source>
</evidence>
<dbReference type="InterPro" id="IPR038371">
    <property type="entry name" value="Cu_polyphenol_OxRdtase_sf"/>
</dbReference>
<evidence type="ECO:0000256" key="1">
    <source>
        <dbReference type="ARBA" id="ARBA00000553"/>
    </source>
</evidence>
<gene>
    <name evidence="12" type="ORF">bsdcttw_28250</name>
</gene>
<proteinExistence type="inferred from homology"/>
<dbReference type="CDD" id="cd16833">
    <property type="entry name" value="YfiH"/>
    <property type="match status" value="1"/>
</dbReference>
<dbReference type="RefSeq" id="WP_225903665.1">
    <property type="nucleotide sequence ID" value="NZ_AP023368.1"/>
</dbReference>
<dbReference type="AlphaFoldDB" id="A0A7I8DR49"/>